<dbReference type="InterPro" id="IPR003838">
    <property type="entry name" value="ABC3_permease_C"/>
</dbReference>
<dbReference type="PANTHER" id="PTHR30572:SF18">
    <property type="entry name" value="ABC-TYPE MACROLIDE FAMILY EXPORT SYSTEM PERMEASE COMPONENT 2"/>
    <property type="match status" value="1"/>
</dbReference>
<proteinExistence type="predicted"/>
<protein>
    <submittedName>
        <fullName evidence="9">ABC transporter permease</fullName>
    </submittedName>
</protein>
<dbReference type="InterPro" id="IPR050250">
    <property type="entry name" value="Macrolide_Exporter_MacB"/>
</dbReference>
<dbReference type="EMBL" id="BMKK01000005">
    <property type="protein sequence ID" value="GGD61179.1"/>
    <property type="molecule type" value="Genomic_DNA"/>
</dbReference>
<evidence type="ECO:0000256" key="1">
    <source>
        <dbReference type="ARBA" id="ARBA00004651"/>
    </source>
</evidence>
<evidence type="ECO:0000256" key="2">
    <source>
        <dbReference type="ARBA" id="ARBA00022475"/>
    </source>
</evidence>
<keyword evidence="10" id="KW-1185">Reference proteome</keyword>
<keyword evidence="2" id="KW-1003">Cell membrane</keyword>
<feature type="transmembrane region" description="Helical" evidence="6">
    <location>
        <begin position="748"/>
        <end position="767"/>
    </location>
</feature>
<dbReference type="AlphaFoldDB" id="A0A916YU69"/>
<comment type="caution">
    <text evidence="9">The sequence shown here is derived from an EMBL/GenBank/DDBJ whole genome shotgun (WGS) entry which is preliminary data.</text>
</comment>
<evidence type="ECO:0000259" key="8">
    <source>
        <dbReference type="Pfam" id="PF12704"/>
    </source>
</evidence>
<gene>
    <name evidence="9" type="ORF">GCM10011514_26470</name>
</gene>
<reference evidence="9" key="2">
    <citation type="submission" date="2020-09" db="EMBL/GenBank/DDBJ databases">
        <authorList>
            <person name="Sun Q."/>
            <person name="Zhou Y."/>
        </authorList>
    </citation>
    <scope>NUCLEOTIDE SEQUENCE</scope>
    <source>
        <strain evidence="9">CGMCC 1.15958</strain>
    </source>
</reference>
<dbReference type="PANTHER" id="PTHR30572">
    <property type="entry name" value="MEMBRANE COMPONENT OF TRANSPORTER-RELATED"/>
    <property type="match status" value="1"/>
</dbReference>
<keyword evidence="5 6" id="KW-0472">Membrane</keyword>
<evidence type="ECO:0000313" key="9">
    <source>
        <dbReference type="EMBL" id="GGD61179.1"/>
    </source>
</evidence>
<feature type="domain" description="MacB-like periplasmic core" evidence="8">
    <location>
        <begin position="20"/>
        <end position="244"/>
    </location>
</feature>
<evidence type="ECO:0000256" key="4">
    <source>
        <dbReference type="ARBA" id="ARBA00022989"/>
    </source>
</evidence>
<dbReference type="RefSeq" id="WP_188766581.1">
    <property type="nucleotide sequence ID" value="NZ_BMKK01000005.1"/>
</dbReference>
<evidence type="ECO:0000256" key="6">
    <source>
        <dbReference type="SAM" id="Phobius"/>
    </source>
</evidence>
<feature type="transmembrane region" description="Helical" evidence="6">
    <location>
        <begin position="696"/>
        <end position="720"/>
    </location>
</feature>
<dbReference type="Pfam" id="PF02687">
    <property type="entry name" value="FtsX"/>
    <property type="match status" value="2"/>
</dbReference>
<name>A0A916YU69_9BACT</name>
<reference evidence="9" key="1">
    <citation type="journal article" date="2014" name="Int. J. Syst. Evol. Microbiol.">
        <title>Complete genome sequence of Corynebacterium casei LMG S-19264T (=DSM 44701T), isolated from a smear-ripened cheese.</title>
        <authorList>
            <consortium name="US DOE Joint Genome Institute (JGI-PGF)"/>
            <person name="Walter F."/>
            <person name="Albersmeier A."/>
            <person name="Kalinowski J."/>
            <person name="Ruckert C."/>
        </authorList>
    </citation>
    <scope>NUCLEOTIDE SEQUENCE</scope>
    <source>
        <strain evidence="9">CGMCC 1.15958</strain>
    </source>
</reference>
<evidence type="ECO:0000256" key="3">
    <source>
        <dbReference type="ARBA" id="ARBA00022692"/>
    </source>
</evidence>
<dbReference type="Proteomes" id="UP000609064">
    <property type="component" value="Unassembled WGS sequence"/>
</dbReference>
<keyword evidence="3 6" id="KW-0812">Transmembrane</keyword>
<dbReference type="InterPro" id="IPR025857">
    <property type="entry name" value="MacB_PCD"/>
</dbReference>
<comment type="subcellular location">
    <subcellularLocation>
        <location evidence="1">Cell membrane</location>
        <topology evidence="1">Multi-pass membrane protein</topology>
    </subcellularLocation>
</comment>
<evidence type="ECO:0000313" key="10">
    <source>
        <dbReference type="Proteomes" id="UP000609064"/>
    </source>
</evidence>
<accession>A0A916YU69</accession>
<evidence type="ECO:0000259" key="7">
    <source>
        <dbReference type="Pfam" id="PF02687"/>
    </source>
</evidence>
<dbReference type="Pfam" id="PF12704">
    <property type="entry name" value="MacB_PCD"/>
    <property type="match status" value="1"/>
</dbReference>
<feature type="domain" description="ABC3 transporter permease C-terminal" evidence="7">
    <location>
        <begin position="300"/>
        <end position="417"/>
    </location>
</feature>
<feature type="transmembrane region" description="Helical" evidence="6">
    <location>
        <begin position="345"/>
        <end position="368"/>
    </location>
</feature>
<evidence type="ECO:0000256" key="5">
    <source>
        <dbReference type="ARBA" id="ARBA00023136"/>
    </source>
</evidence>
<feature type="transmembrane region" description="Helical" evidence="6">
    <location>
        <begin position="21"/>
        <end position="42"/>
    </location>
</feature>
<feature type="transmembrane region" description="Helical" evidence="6">
    <location>
        <begin position="388"/>
        <end position="412"/>
    </location>
</feature>
<dbReference type="PROSITE" id="PS51257">
    <property type="entry name" value="PROKAR_LIPOPROTEIN"/>
    <property type="match status" value="1"/>
</dbReference>
<feature type="domain" description="ABC3 transporter permease C-terminal" evidence="7">
    <location>
        <begin position="701"/>
        <end position="812"/>
    </location>
</feature>
<keyword evidence="4 6" id="KW-1133">Transmembrane helix</keyword>
<feature type="transmembrane region" description="Helical" evidence="6">
    <location>
        <begin position="782"/>
        <end position="802"/>
    </location>
</feature>
<organism evidence="9 10">
    <name type="scientific">Emticicia aquatilis</name>
    <dbReference type="NCBI Taxonomy" id="1537369"/>
    <lineage>
        <taxon>Bacteria</taxon>
        <taxon>Pseudomonadati</taxon>
        <taxon>Bacteroidota</taxon>
        <taxon>Cytophagia</taxon>
        <taxon>Cytophagales</taxon>
        <taxon>Leadbetterellaceae</taxon>
        <taxon>Emticicia</taxon>
    </lineage>
</organism>
<dbReference type="GO" id="GO:0022857">
    <property type="term" value="F:transmembrane transporter activity"/>
    <property type="evidence" value="ECO:0007669"/>
    <property type="project" value="TreeGrafter"/>
</dbReference>
<sequence length="819" mass="92202">MIRNYFKIAFRNLLRNKLYTTLNVLGLTFGLSCFLLIGLYLFDELTFDQQHNNADRIFRVIEHRKTPAENRSTAAISYKLSEESPKNIAEIEKMARITQFGRDNLGNMTGQKKFLEDITVVNNELMEMFDFEAIDGNPKTALKEPRSMVIVEDLAMRLFGSTKVAGKTIKWDGIEQPFTVKAVIKNHPRNSSFSFTSLNSESTYLSDSSYVNDINRDWSSNSYMVFAMLKKNATPESVSPKMKSLLEANFKPETGTSMVFSLQALKDMHLHSENIINRVVNSNASSASTGSMFYIRIFAIIALFVLLIACINYMNLTTAKASNRSKEIGIKKAIGAVRGQLITQFLAESVLVTFISFVLSVFLVNLILPFFNDFVNKELSLGFSTNYQIWLATLSVILLTGLLSGTYPAFMLSRFSPMLLLKSLKIPNKSDFSLRKSLVVFQFTISVVMIVATIVLFFQVRFVNNKDLGFNKELLLVVDINSGKIRQAAPAIISEFSKIPNVKNVSTTSRVPGEWKNIPTIKVKPMGGIDVHKIAYFLGVDESFSKTFETELLKGKNFAGINDSASVIINETAAKMLNISEPSDQMLEIPERAMGGNFRPLSNNQVFRARVIGIVKDFHFQTLREKIAPLVLGYQKNPIHNIDYYTSRVEAKDIDATLKKMEQILTKIDPENLFEYHFLDQQLALFYAEDARRQSMLIWAALATILIACLGLFGLATYAAEQRVKEIGVRKVLGASVVNLATLLSKDFLKLVLIANGIAFPIAWWATDKWLQEFAYHIEIQWWFFALAGMMAIAIALLTVSYQSIKAALMNPVKSLKTE</sequence>
<feature type="transmembrane region" description="Helical" evidence="6">
    <location>
        <begin position="438"/>
        <end position="458"/>
    </location>
</feature>
<feature type="transmembrane region" description="Helical" evidence="6">
    <location>
        <begin position="293"/>
        <end position="316"/>
    </location>
</feature>
<dbReference type="GO" id="GO:0005886">
    <property type="term" value="C:plasma membrane"/>
    <property type="evidence" value="ECO:0007669"/>
    <property type="project" value="UniProtKB-SubCell"/>
</dbReference>